<dbReference type="AlphaFoldDB" id="A0A8S9I4C5"/>
<sequence>MVAHTFAFDFHLGVVPKAESLDADSMVAHTFAFDFHPAYMEMPHPKVACSQAPKKPKEQNPKTLTLAGEPTNPNLIAPLVLASVPARVPVSASDDLIPISASARIPDSSRSRSDVRKTIAIGAQAYRSRSRRSRRTRSARV</sequence>
<evidence type="ECO:0000256" key="1">
    <source>
        <dbReference type="SAM" id="MobiDB-lite"/>
    </source>
</evidence>
<accession>A0A8S9I4C5</accession>
<evidence type="ECO:0000313" key="2">
    <source>
        <dbReference type="EMBL" id="KAF2564508.1"/>
    </source>
</evidence>
<feature type="region of interest" description="Disordered" evidence="1">
    <location>
        <begin position="103"/>
        <end position="141"/>
    </location>
</feature>
<feature type="region of interest" description="Disordered" evidence="1">
    <location>
        <begin position="46"/>
        <end position="69"/>
    </location>
</feature>
<reference evidence="2" key="1">
    <citation type="submission" date="2019-12" db="EMBL/GenBank/DDBJ databases">
        <title>Genome sequencing and annotation of Brassica cretica.</title>
        <authorList>
            <person name="Studholme D.J."/>
            <person name="Sarris P.F."/>
        </authorList>
    </citation>
    <scope>NUCLEOTIDE SEQUENCE</scope>
    <source>
        <strain evidence="2">PFS-102/07</strain>
        <tissue evidence="2">Leaf</tissue>
    </source>
</reference>
<dbReference type="EMBL" id="QGKY02001250">
    <property type="protein sequence ID" value="KAF2564508.1"/>
    <property type="molecule type" value="Genomic_DNA"/>
</dbReference>
<organism evidence="2">
    <name type="scientific">Brassica cretica</name>
    <name type="common">Mustard</name>
    <dbReference type="NCBI Taxonomy" id="69181"/>
    <lineage>
        <taxon>Eukaryota</taxon>
        <taxon>Viridiplantae</taxon>
        <taxon>Streptophyta</taxon>
        <taxon>Embryophyta</taxon>
        <taxon>Tracheophyta</taxon>
        <taxon>Spermatophyta</taxon>
        <taxon>Magnoliopsida</taxon>
        <taxon>eudicotyledons</taxon>
        <taxon>Gunneridae</taxon>
        <taxon>Pentapetalae</taxon>
        <taxon>rosids</taxon>
        <taxon>malvids</taxon>
        <taxon>Brassicales</taxon>
        <taxon>Brassicaceae</taxon>
        <taxon>Brassiceae</taxon>
        <taxon>Brassica</taxon>
    </lineage>
</organism>
<feature type="compositionally biased region" description="Basic and acidic residues" evidence="1">
    <location>
        <begin position="107"/>
        <end position="117"/>
    </location>
</feature>
<proteinExistence type="predicted"/>
<feature type="compositionally biased region" description="Basic residues" evidence="1">
    <location>
        <begin position="128"/>
        <end position="141"/>
    </location>
</feature>
<gene>
    <name evidence="2" type="ORF">F2Q70_00015281</name>
</gene>
<name>A0A8S9I4C5_BRACR</name>
<comment type="caution">
    <text evidence="2">The sequence shown here is derived from an EMBL/GenBank/DDBJ whole genome shotgun (WGS) entry which is preliminary data.</text>
</comment>
<protein>
    <submittedName>
        <fullName evidence="2">Uncharacterized protein</fullName>
    </submittedName>
</protein>